<evidence type="ECO:0000313" key="3">
    <source>
        <dbReference type="EMBL" id="WRO22487.1"/>
    </source>
</evidence>
<dbReference type="InterPro" id="IPR023214">
    <property type="entry name" value="HAD_sf"/>
</dbReference>
<dbReference type="SUPFAM" id="SSF56784">
    <property type="entry name" value="HAD-like"/>
    <property type="match status" value="1"/>
</dbReference>
<dbReference type="Pfam" id="PF13419">
    <property type="entry name" value="HAD_2"/>
    <property type="match status" value="1"/>
</dbReference>
<dbReference type="GO" id="GO:0016787">
    <property type="term" value="F:hydrolase activity"/>
    <property type="evidence" value="ECO:0007669"/>
    <property type="project" value="UniProtKB-KW"/>
</dbReference>
<dbReference type="Gene3D" id="1.10.150.240">
    <property type="entry name" value="Putative phosphatase, domain 2"/>
    <property type="match status" value="1"/>
</dbReference>
<dbReference type="SFLD" id="SFLDS00003">
    <property type="entry name" value="Haloacid_Dehalogenase"/>
    <property type="match status" value="1"/>
</dbReference>
<sequence length="240" mass="27013">MADGAIIFDFDDTLVATNAVFDEAKVRFKQLMVSQGLDMPNLLDVVNRFDIDMVTKYGFVNECFPKALVQVYRYCSKNKRAGICESMEKEVEQVGWWVFRQAPIVKEGSRETLTLLREDYHMILVTKGEKAHQIEKLKESGLEHYFQSVLVVGKKDPYLFTELAQSNAFPLDKVWSVGNSIKSDINPALRAGLNAVLLKAPTWDFEHETPLLPVPEIEEISQLPGILSQASLHSAGHTAP</sequence>
<keyword evidence="1 3" id="KW-0378">Hydrolase</keyword>
<dbReference type="SFLD" id="SFLDG01129">
    <property type="entry name" value="C1.5:_HAD__Beta-PGM__Phosphata"/>
    <property type="match status" value="1"/>
</dbReference>
<dbReference type="EMBL" id="CP121694">
    <property type="protein sequence ID" value="WRO22487.1"/>
    <property type="molecule type" value="Genomic_DNA"/>
</dbReference>
<dbReference type="AlphaFoldDB" id="A0AAU0UQ44"/>
<dbReference type="InterPro" id="IPR041492">
    <property type="entry name" value="HAD_2"/>
</dbReference>
<accession>A0AAU0UQ44</accession>
<proteinExistence type="predicted"/>
<keyword evidence="2" id="KW-0460">Magnesium</keyword>
<evidence type="ECO:0000256" key="2">
    <source>
        <dbReference type="ARBA" id="ARBA00022842"/>
    </source>
</evidence>
<dbReference type="RefSeq" id="WP_366921898.1">
    <property type="nucleotide sequence ID" value="NZ_CP121694.1"/>
</dbReference>
<gene>
    <name evidence="3" type="ORF">MFMK1_002318</name>
</gene>
<dbReference type="Gene3D" id="3.40.50.1000">
    <property type="entry name" value="HAD superfamily/HAD-like"/>
    <property type="match status" value="1"/>
</dbReference>
<dbReference type="KEGG" id="dbc:MFMK1_002318"/>
<dbReference type="Proteomes" id="UP001329915">
    <property type="component" value="Chromosome"/>
</dbReference>
<name>A0AAU0UQ44_9FIRM</name>
<protein>
    <submittedName>
        <fullName evidence="3">HAD family hydrolase</fullName>
    </submittedName>
</protein>
<evidence type="ECO:0000313" key="4">
    <source>
        <dbReference type="Proteomes" id="UP001329915"/>
    </source>
</evidence>
<dbReference type="InterPro" id="IPR051400">
    <property type="entry name" value="HAD-like_hydrolase"/>
</dbReference>
<dbReference type="InterPro" id="IPR023198">
    <property type="entry name" value="PGP-like_dom2"/>
</dbReference>
<evidence type="ECO:0000256" key="1">
    <source>
        <dbReference type="ARBA" id="ARBA00022801"/>
    </source>
</evidence>
<organism evidence="3 4">
    <name type="scientific">Metallumcola ferriviriculae</name>
    <dbReference type="NCBI Taxonomy" id="3039180"/>
    <lineage>
        <taxon>Bacteria</taxon>
        <taxon>Bacillati</taxon>
        <taxon>Bacillota</taxon>
        <taxon>Clostridia</taxon>
        <taxon>Neomoorellales</taxon>
        <taxon>Desulfitibacteraceae</taxon>
        <taxon>Metallumcola</taxon>
    </lineage>
</organism>
<reference evidence="3 4" key="1">
    <citation type="submission" date="2023-04" db="EMBL/GenBank/DDBJ databases">
        <authorList>
            <person name="Hsu D."/>
        </authorList>
    </citation>
    <scope>NUCLEOTIDE SEQUENCE [LARGE SCALE GENOMIC DNA]</scope>
    <source>
        <strain evidence="3 4">MK1</strain>
    </source>
</reference>
<dbReference type="InterPro" id="IPR036412">
    <property type="entry name" value="HAD-like_sf"/>
</dbReference>
<dbReference type="PANTHER" id="PTHR46470">
    <property type="entry name" value="N-ACYLNEURAMINATE-9-PHOSPHATASE"/>
    <property type="match status" value="1"/>
</dbReference>
<keyword evidence="4" id="KW-1185">Reference proteome</keyword>